<dbReference type="PANTHER" id="PTHR33067:SF35">
    <property type="entry name" value="ASPARTIC PEPTIDASE DDI1-TYPE DOMAIN-CONTAINING PROTEIN"/>
    <property type="match status" value="1"/>
</dbReference>
<dbReference type="Gene3D" id="2.40.70.10">
    <property type="entry name" value="Acid Proteases"/>
    <property type="match status" value="1"/>
</dbReference>
<organism evidence="1 2">
    <name type="scientific">Artemisia annua</name>
    <name type="common">Sweet wormwood</name>
    <dbReference type="NCBI Taxonomy" id="35608"/>
    <lineage>
        <taxon>Eukaryota</taxon>
        <taxon>Viridiplantae</taxon>
        <taxon>Streptophyta</taxon>
        <taxon>Embryophyta</taxon>
        <taxon>Tracheophyta</taxon>
        <taxon>Spermatophyta</taxon>
        <taxon>Magnoliopsida</taxon>
        <taxon>eudicotyledons</taxon>
        <taxon>Gunneridae</taxon>
        <taxon>Pentapetalae</taxon>
        <taxon>asterids</taxon>
        <taxon>campanulids</taxon>
        <taxon>Asterales</taxon>
        <taxon>Asteraceae</taxon>
        <taxon>Asteroideae</taxon>
        <taxon>Anthemideae</taxon>
        <taxon>Artemisiinae</taxon>
        <taxon>Artemisia</taxon>
    </lineage>
</organism>
<gene>
    <name evidence="1" type="ORF">CTI12_AA518600</name>
</gene>
<dbReference type="Proteomes" id="UP000245207">
    <property type="component" value="Unassembled WGS sequence"/>
</dbReference>
<sequence length="407" mass="47732">MSRTTPKGTVDNILLRVNKFVFPGDFLVIDMIDECNNNLILGRPFLATSHANIKVFEKEITLENGKERITFNHNGSLKSVNTSLEEVCMIKEAKDTDIPTNLDIYTNPVLCDSESCENYQDQRANLEWTCFNETERRDIDFGNLSFHDWYKVRFGNTIINEHVIKGFQRDYDYYRSNLSSNEGESDVPEKVYSAETGNCSKEITPEKDSQQFKINCIDPKSKLKGRDYSFDEWITKSFGSANIEKETRLKAFVERMIDSYSDESVKSKEYDDPLERSFERFKLEFEREVFQLLDEYELKIGIKGYMLQDIWEKCKRTFKKGRQFWHEVELEEMEVHECQLEGRRYDPPEIKVETFEVRKYTLDGVGSFISIDKPIDKLLPVGRRNGEKFKGLIREELHNQLGVQQVD</sequence>
<dbReference type="AlphaFoldDB" id="A0A2U1L8K9"/>
<reference evidence="1 2" key="1">
    <citation type="journal article" date="2018" name="Mol. Plant">
        <title>The genome of Artemisia annua provides insight into the evolution of Asteraceae family and artemisinin biosynthesis.</title>
        <authorList>
            <person name="Shen Q."/>
            <person name="Zhang L."/>
            <person name="Liao Z."/>
            <person name="Wang S."/>
            <person name="Yan T."/>
            <person name="Shi P."/>
            <person name="Liu M."/>
            <person name="Fu X."/>
            <person name="Pan Q."/>
            <person name="Wang Y."/>
            <person name="Lv Z."/>
            <person name="Lu X."/>
            <person name="Zhang F."/>
            <person name="Jiang W."/>
            <person name="Ma Y."/>
            <person name="Chen M."/>
            <person name="Hao X."/>
            <person name="Li L."/>
            <person name="Tang Y."/>
            <person name="Lv G."/>
            <person name="Zhou Y."/>
            <person name="Sun X."/>
            <person name="Brodelius P.E."/>
            <person name="Rose J.K.C."/>
            <person name="Tang K."/>
        </authorList>
    </citation>
    <scope>NUCLEOTIDE SEQUENCE [LARGE SCALE GENOMIC DNA]</scope>
    <source>
        <strain evidence="2">cv. Huhao1</strain>
        <tissue evidence="1">Leaf</tissue>
    </source>
</reference>
<protein>
    <recommendedName>
        <fullName evidence="3">Reverse transcriptase domain-containing protein</fullName>
    </recommendedName>
</protein>
<dbReference type="InterPro" id="IPR021109">
    <property type="entry name" value="Peptidase_aspartic_dom_sf"/>
</dbReference>
<dbReference type="OrthoDB" id="778454at2759"/>
<evidence type="ECO:0000313" key="1">
    <source>
        <dbReference type="EMBL" id="PWA45348.1"/>
    </source>
</evidence>
<comment type="caution">
    <text evidence="1">The sequence shown here is derived from an EMBL/GenBank/DDBJ whole genome shotgun (WGS) entry which is preliminary data.</text>
</comment>
<proteinExistence type="predicted"/>
<dbReference type="PANTHER" id="PTHR33067">
    <property type="entry name" value="RNA-DIRECTED DNA POLYMERASE-RELATED"/>
    <property type="match status" value="1"/>
</dbReference>
<accession>A0A2U1L8K9</accession>
<name>A0A2U1L8K9_ARTAN</name>
<evidence type="ECO:0000313" key="2">
    <source>
        <dbReference type="Proteomes" id="UP000245207"/>
    </source>
</evidence>
<dbReference type="EMBL" id="PKPP01010807">
    <property type="protein sequence ID" value="PWA45348.1"/>
    <property type="molecule type" value="Genomic_DNA"/>
</dbReference>
<keyword evidence="2" id="KW-1185">Reference proteome</keyword>
<evidence type="ECO:0008006" key="3">
    <source>
        <dbReference type="Google" id="ProtNLM"/>
    </source>
</evidence>